<gene>
    <name evidence="2" type="ORF">SSLN_LOCUS13373</name>
</gene>
<accession>A0A183TA77</accession>
<dbReference type="InterPro" id="IPR013783">
    <property type="entry name" value="Ig-like_fold"/>
</dbReference>
<protein>
    <submittedName>
        <fullName evidence="4">Ig-like domain-containing protein</fullName>
    </submittedName>
</protein>
<dbReference type="Proteomes" id="UP000275846">
    <property type="component" value="Unassembled WGS sequence"/>
</dbReference>
<dbReference type="OrthoDB" id="69842at2759"/>
<dbReference type="EMBL" id="UYSU01038024">
    <property type="protein sequence ID" value="VDL99758.1"/>
    <property type="molecule type" value="Genomic_DNA"/>
</dbReference>
<organism evidence="4">
    <name type="scientific">Schistocephalus solidus</name>
    <name type="common">Tapeworm</name>
    <dbReference type="NCBI Taxonomy" id="70667"/>
    <lineage>
        <taxon>Eukaryota</taxon>
        <taxon>Metazoa</taxon>
        <taxon>Spiralia</taxon>
        <taxon>Lophotrochozoa</taxon>
        <taxon>Platyhelminthes</taxon>
        <taxon>Cestoda</taxon>
        <taxon>Eucestoda</taxon>
        <taxon>Diphyllobothriidea</taxon>
        <taxon>Diphyllobothriidae</taxon>
        <taxon>Schistocephalus</taxon>
    </lineage>
</organism>
<dbReference type="InterPro" id="IPR007110">
    <property type="entry name" value="Ig-like_dom"/>
</dbReference>
<reference evidence="2 3" key="2">
    <citation type="submission" date="2018-11" db="EMBL/GenBank/DDBJ databases">
        <authorList>
            <consortium name="Pathogen Informatics"/>
        </authorList>
    </citation>
    <scope>NUCLEOTIDE SEQUENCE [LARGE SCALE GENOMIC DNA]</scope>
    <source>
        <strain evidence="2 3">NST_G2</strain>
    </source>
</reference>
<dbReference type="SUPFAM" id="SSF48726">
    <property type="entry name" value="Immunoglobulin"/>
    <property type="match status" value="1"/>
</dbReference>
<dbReference type="PANTHER" id="PTHR47027">
    <property type="entry name" value="REVERSE TRANSCRIPTASE DOMAIN-CONTAINING PROTEIN"/>
    <property type="match status" value="1"/>
</dbReference>
<dbReference type="InterPro" id="IPR036179">
    <property type="entry name" value="Ig-like_dom_sf"/>
</dbReference>
<dbReference type="WBParaSite" id="SSLN_0001387801-mRNA-1">
    <property type="protein sequence ID" value="SSLN_0001387801-mRNA-1"/>
    <property type="gene ID" value="SSLN_0001387801"/>
</dbReference>
<evidence type="ECO:0000313" key="4">
    <source>
        <dbReference type="WBParaSite" id="SSLN_0001387801-mRNA-1"/>
    </source>
</evidence>
<dbReference type="AlphaFoldDB" id="A0A183TA77"/>
<proteinExistence type="predicted"/>
<dbReference type="PROSITE" id="PS50835">
    <property type="entry name" value="IG_LIKE"/>
    <property type="match status" value="1"/>
</dbReference>
<evidence type="ECO:0000313" key="3">
    <source>
        <dbReference type="Proteomes" id="UP000275846"/>
    </source>
</evidence>
<sequence>MKCGNYRGISRIDVAEKIVAVYFLKRFQAVRDSRTRPYQAGFHAGRGCADPILTLRHIVKFRRPILRKALHEEGGVEPTPGRRLSNLDYAHDITLLASSFKYLHSMIPQVLHKEDGIVLEPGRRLADLDYADAITVLNSNLGAAGCILSSILFNYAIDRILRKALHEEGGVEPTPGRRLSNLDYAHDITLLASSFKYLHSMIPQILRQGPPCLLRPYSVSLLPRRMILHSRFSVCTSIFSWLFLLPCISAWRLHAPRESLVLTCPIALERTEGNVSWFKDGQPIFVRAAEPNSLVIVDPRFEKSGNYTCCDPLPNWTGNATCSSTFIVFADKRELPPNLLRDTLPQPGGTPIFKGITYWLPEMLLFRPTIIDRKSNFSCLYYIRSKMKVPKVEWFFLHSDGVAEVIPPLDGLNQHEISTEEVPCPPELLDGLRGTNEYDDLYGIGNHCYRSVLTLNYRAPGQYGDYFCQVTAQEGVDIEMPIQFSFPLGYPVKKLTRARHAAPPYGAFTPFCILLLPFVYPYSVEQANELTCVSDVVNAAHNLSRRELAHRLNDCPHNALLVFWLSSNSICAGASVELNCAYDALNVMGNEYLRMLSLSDFQTDTKLIDWVRNISSQDSHRHQAYGLLLFDADPIPVKVRNESTYLHKNAIMRRLKFDTVREELFACVRGSRFQLSFLKVLQCDNAGWYVLGKKLPLVVVCTCILTVLVALLDCYRSRGGLNRQVLRKMRIRASGGAASPVTAGTAASAVVDEEDGSASNHSRLRQVFPTGLRLPLLRPLQQLSLHDRIDRLTRLRFFPARRVQVLNLLCSGCHSRIYSGTLSSVDGDDDDDYGFASDNRVTLKTLPGKLHSDCLRRGVVRSR</sequence>
<keyword evidence="3" id="KW-1185">Reference proteome</keyword>
<name>A0A183TA77_SCHSO</name>
<evidence type="ECO:0000313" key="2">
    <source>
        <dbReference type="EMBL" id="VDL99758.1"/>
    </source>
</evidence>
<evidence type="ECO:0000259" key="1">
    <source>
        <dbReference type="PROSITE" id="PS50835"/>
    </source>
</evidence>
<reference evidence="4" key="1">
    <citation type="submission" date="2016-06" db="UniProtKB">
        <authorList>
            <consortium name="WormBaseParasite"/>
        </authorList>
    </citation>
    <scope>IDENTIFICATION</scope>
</reference>
<feature type="domain" description="Ig-like" evidence="1">
    <location>
        <begin position="246"/>
        <end position="309"/>
    </location>
</feature>
<dbReference type="PANTHER" id="PTHR47027:SF20">
    <property type="entry name" value="REVERSE TRANSCRIPTASE-LIKE PROTEIN WITH RNA-DIRECTED DNA POLYMERASE DOMAIN"/>
    <property type="match status" value="1"/>
</dbReference>
<dbReference type="Gene3D" id="2.60.40.10">
    <property type="entry name" value="Immunoglobulins"/>
    <property type="match status" value="1"/>
</dbReference>